<evidence type="ECO:0000313" key="4">
    <source>
        <dbReference type="Proteomes" id="UP000638014"/>
    </source>
</evidence>
<dbReference type="PANTHER" id="PTHR37529:SF1">
    <property type="entry name" value="TRANSPOSASE INSG FOR INSERTION SEQUENCE ELEMENT IS4-RELATED"/>
    <property type="match status" value="1"/>
</dbReference>
<reference evidence="3" key="1">
    <citation type="submission" date="2020-09" db="EMBL/GenBank/DDBJ databases">
        <title>A novel bacterium of genus Neiella, isolated from South China Sea.</title>
        <authorList>
            <person name="Huang H."/>
            <person name="Mo K."/>
            <person name="Hu Y."/>
        </authorList>
    </citation>
    <scope>NUCLEOTIDE SEQUENCE</scope>
    <source>
        <strain evidence="3">HB171785</strain>
    </source>
</reference>
<proteinExistence type="predicted"/>
<dbReference type="Pfam" id="PF13006">
    <property type="entry name" value="Nterm_IS4"/>
    <property type="match status" value="1"/>
</dbReference>
<dbReference type="EMBL" id="JACXAF010000044">
    <property type="protein sequence ID" value="MBD1391463.1"/>
    <property type="molecule type" value="Genomic_DNA"/>
</dbReference>
<evidence type="ECO:0000259" key="2">
    <source>
        <dbReference type="Pfam" id="PF13006"/>
    </source>
</evidence>
<keyword evidence="4" id="KW-1185">Reference proteome</keyword>
<dbReference type="NCBIfam" id="NF033592">
    <property type="entry name" value="transpos_IS4_1"/>
    <property type="match status" value="1"/>
</dbReference>
<dbReference type="InterPro" id="IPR002559">
    <property type="entry name" value="Transposase_11"/>
</dbReference>
<accession>A0A8J6QL60</accession>
<dbReference type="PANTHER" id="PTHR37529">
    <property type="entry name" value="TRANSPOSASE INSG FOR INSERTION SEQUENCE ELEMENT IS4-RELATED"/>
    <property type="match status" value="1"/>
</dbReference>
<feature type="domain" description="Transposase IS4 N-terminal" evidence="2">
    <location>
        <begin position="18"/>
        <end position="108"/>
    </location>
</feature>
<gene>
    <name evidence="3" type="ORF">IC617_18720</name>
</gene>
<name>A0A8J6QL60_9GAMM</name>
<dbReference type="SUPFAM" id="SSF53098">
    <property type="entry name" value="Ribonuclease H-like"/>
    <property type="match status" value="1"/>
</dbReference>
<evidence type="ECO:0000313" key="3">
    <source>
        <dbReference type="EMBL" id="MBD1391463.1"/>
    </source>
</evidence>
<dbReference type="Pfam" id="PF01609">
    <property type="entry name" value="DDE_Tnp_1"/>
    <property type="match status" value="1"/>
</dbReference>
<dbReference type="Proteomes" id="UP000638014">
    <property type="component" value="Unassembled WGS sequence"/>
</dbReference>
<sequence length="442" mass="50576">MQLTTALAMANGYAPNTEELGKLSDILCPNFINQCLETSGVATVRKRRIPLDMAVWTVIAMSLYRQEPVWSIVSKAQLMLPGKKPLVAPSAVVQARQRLGADAVKEVFHRSQQMWHQQANHPTWSGLKLLGVDGVVWRTPDSPDNRTRFKAPSNQNGDGSFPQVRMVCQMELTSHMMVASAFDSYKTNEMTLAERLIDTTPDHTLTLFDRGFYSLGLLNRWHQAGEQRHWLMPMRKGAQYTVIRKLGRNDKIVALQASPQARRKYSDLPDRVEVRLLTKTIKGKEVSILTSMTDAMRFPSADIVDLYRHRWEIEVGYREMKSSLLNNEFTLRSKLPEMIEQELWGLLLGYNIIRYQMVKMAQTVPGLYPNQLSFTTSAAAIIHLIYGFWLEAAGTIPKRINHLLDETPHHILPPKREDRIYPRCVKHKARKYPNKKNASQLN</sequence>
<dbReference type="GO" id="GO:0003677">
    <property type="term" value="F:DNA binding"/>
    <property type="evidence" value="ECO:0007669"/>
    <property type="project" value="InterPro"/>
</dbReference>
<dbReference type="InterPro" id="IPR047952">
    <property type="entry name" value="Transpos_IS4"/>
</dbReference>
<evidence type="ECO:0000259" key="1">
    <source>
        <dbReference type="Pfam" id="PF01609"/>
    </source>
</evidence>
<dbReference type="InterPro" id="IPR012337">
    <property type="entry name" value="RNaseH-like_sf"/>
</dbReference>
<organism evidence="3 4">
    <name type="scientific">Neiella litorisoli</name>
    <dbReference type="NCBI Taxonomy" id="2771431"/>
    <lineage>
        <taxon>Bacteria</taxon>
        <taxon>Pseudomonadati</taxon>
        <taxon>Pseudomonadota</taxon>
        <taxon>Gammaproteobacteria</taxon>
        <taxon>Alteromonadales</taxon>
        <taxon>Echinimonadaceae</taxon>
        <taxon>Neiella</taxon>
    </lineage>
</organism>
<dbReference type="GO" id="GO:0004803">
    <property type="term" value="F:transposase activity"/>
    <property type="evidence" value="ECO:0007669"/>
    <property type="project" value="InterPro"/>
</dbReference>
<comment type="caution">
    <text evidence="3">The sequence shown here is derived from an EMBL/GenBank/DDBJ whole genome shotgun (WGS) entry which is preliminary data.</text>
</comment>
<dbReference type="RefSeq" id="WP_191146509.1">
    <property type="nucleotide sequence ID" value="NZ_JACXAF010000044.1"/>
</dbReference>
<dbReference type="AlphaFoldDB" id="A0A8J6QL60"/>
<dbReference type="GO" id="GO:0006313">
    <property type="term" value="P:DNA transposition"/>
    <property type="evidence" value="ECO:0007669"/>
    <property type="project" value="InterPro"/>
</dbReference>
<dbReference type="InterPro" id="IPR024473">
    <property type="entry name" value="Transposases_IS4_N"/>
</dbReference>
<feature type="domain" description="Transposase IS4-like" evidence="1">
    <location>
        <begin position="129"/>
        <end position="352"/>
    </location>
</feature>
<protein>
    <submittedName>
        <fullName evidence="3">IS4 family transposase</fullName>
    </submittedName>
</protein>